<dbReference type="WBParaSite" id="EN70_1647">
    <property type="protein sequence ID" value="EN70_1647"/>
    <property type="gene ID" value="EN70_1647"/>
</dbReference>
<protein>
    <submittedName>
        <fullName evidence="3">Uncharacterized protein</fullName>
    </submittedName>
</protein>
<sequence length="87" mass="9416">MANPTIELPGGGYCRCASIKLKLLISFVEFVILILALISISNFEFNGGLTPDTPVDFDTVGLTTDIPVNGINDGVILTFNRSDIRRT</sequence>
<name>A0A1I7VEE4_LOALO</name>
<evidence type="ECO:0000313" key="2">
    <source>
        <dbReference type="Proteomes" id="UP000095285"/>
    </source>
</evidence>
<organism evidence="2 3">
    <name type="scientific">Loa loa</name>
    <name type="common">Eye worm</name>
    <name type="synonym">Filaria loa</name>
    <dbReference type="NCBI Taxonomy" id="7209"/>
    <lineage>
        <taxon>Eukaryota</taxon>
        <taxon>Metazoa</taxon>
        <taxon>Ecdysozoa</taxon>
        <taxon>Nematoda</taxon>
        <taxon>Chromadorea</taxon>
        <taxon>Rhabditida</taxon>
        <taxon>Spirurina</taxon>
        <taxon>Spiruromorpha</taxon>
        <taxon>Filarioidea</taxon>
        <taxon>Onchocercidae</taxon>
        <taxon>Loa</taxon>
    </lineage>
</organism>
<evidence type="ECO:0000313" key="3">
    <source>
        <dbReference type="WBParaSite" id="EN70_1647"/>
    </source>
</evidence>
<feature type="transmembrane region" description="Helical" evidence="1">
    <location>
        <begin position="21"/>
        <end position="40"/>
    </location>
</feature>
<proteinExistence type="predicted"/>
<reference evidence="2" key="1">
    <citation type="submission" date="2012-04" db="EMBL/GenBank/DDBJ databases">
        <title>The Genome Sequence of Loa loa.</title>
        <authorList>
            <consortium name="The Broad Institute Genome Sequencing Platform"/>
            <consortium name="Broad Institute Genome Sequencing Center for Infectious Disease"/>
            <person name="Nutman T.B."/>
            <person name="Fink D.L."/>
            <person name="Russ C."/>
            <person name="Young S."/>
            <person name="Zeng Q."/>
            <person name="Gargeya S."/>
            <person name="Alvarado L."/>
            <person name="Berlin A."/>
            <person name="Chapman S.B."/>
            <person name="Chen Z."/>
            <person name="Freedman E."/>
            <person name="Gellesch M."/>
            <person name="Goldberg J."/>
            <person name="Griggs A."/>
            <person name="Gujja S."/>
            <person name="Heilman E.R."/>
            <person name="Heiman D."/>
            <person name="Howarth C."/>
            <person name="Mehta T."/>
            <person name="Neiman D."/>
            <person name="Pearson M."/>
            <person name="Roberts A."/>
            <person name="Saif S."/>
            <person name="Shea T."/>
            <person name="Shenoy N."/>
            <person name="Sisk P."/>
            <person name="Stolte C."/>
            <person name="Sykes S."/>
            <person name="White J."/>
            <person name="Yandava C."/>
            <person name="Haas B."/>
            <person name="Henn M.R."/>
            <person name="Nusbaum C."/>
            <person name="Birren B."/>
        </authorList>
    </citation>
    <scope>NUCLEOTIDE SEQUENCE [LARGE SCALE GENOMIC DNA]</scope>
</reference>
<accession>A0A1I7VEE4</accession>
<keyword evidence="1" id="KW-1133">Transmembrane helix</keyword>
<dbReference type="AlphaFoldDB" id="A0A1I7VEE4"/>
<keyword evidence="2" id="KW-1185">Reference proteome</keyword>
<keyword evidence="1" id="KW-0472">Membrane</keyword>
<keyword evidence="1" id="KW-0812">Transmembrane</keyword>
<dbReference type="Proteomes" id="UP000095285">
    <property type="component" value="Unassembled WGS sequence"/>
</dbReference>
<evidence type="ECO:0000256" key="1">
    <source>
        <dbReference type="SAM" id="Phobius"/>
    </source>
</evidence>
<reference evidence="3" key="2">
    <citation type="submission" date="2016-11" db="UniProtKB">
        <authorList>
            <consortium name="WormBaseParasite"/>
        </authorList>
    </citation>
    <scope>IDENTIFICATION</scope>
</reference>